<evidence type="ECO:0000313" key="2">
    <source>
        <dbReference type="EMBL" id="EXI90603.1"/>
    </source>
</evidence>
<evidence type="ECO:0000313" key="3">
    <source>
        <dbReference type="Proteomes" id="UP000022141"/>
    </source>
</evidence>
<protein>
    <submittedName>
        <fullName evidence="2">Cysteine protease YraA</fullName>
        <ecNumber evidence="2">3.2.-.-</ecNumber>
    </submittedName>
</protein>
<dbReference type="InterPro" id="IPR002818">
    <property type="entry name" value="DJ-1/PfpI"/>
</dbReference>
<keyword evidence="2" id="KW-0378">Hydrolase</keyword>
<gene>
    <name evidence="2" type="primary">yraA_1</name>
    <name evidence="2" type="ORF">AW11_00460</name>
</gene>
<reference evidence="2" key="1">
    <citation type="submission" date="2014-02" db="EMBL/GenBank/DDBJ databases">
        <title>Expanding our view of genomic diversity in Candidatus Accumulibacter clades.</title>
        <authorList>
            <person name="Skennerton C.T."/>
            <person name="Barr J.J."/>
            <person name="Slater F.R."/>
            <person name="Bond P.L."/>
            <person name="Tyson G.W."/>
        </authorList>
    </citation>
    <scope>NUCLEOTIDE SEQUENCE [LARGE SCALE GENOMIC DNA]</scope>
</reference>
<proteinExistence type="predicted"/>
<dbReference type="Proteomes" id="UP000022141">
    <property type="component" value="Unassembled WGS sequence"/>
</dbReference>
<feature type="domain" description="DJ-1/PfpI" evidence="1">
    <location>
        <begin position="21"/>
        <end position="208"/>
    </location>
</feature>
<accession>A0A011P6J9</accession>
<keyword evidence="2" id="KW-0645">Protease</keyword>
<evidence type="ECO:0000259" key="1">
    <source>
        <dbReference type="Pfam" id="PF01965"/>
    </source>
</evidence>
<organism evidence="2 3">
    <name type="scientific">Accumulibacter regalis</name>
    <dbReference type="NCBI Taxonomy" id="522306"/>
    <lineage>
        <taxon>Bacteria</taxon>
        <taxon>Pseudomonadati</taxon>
        <taxon>Pseudomonadota</taxon>
        <taxon>Betaproteobacteria</taxon>
        <taxon>Candidatus Accumulibacter</taxon>
    </lineage>
</organism>
<dbReference type="SUPFAM" id="SSF52317">
    <property type="entry name" value="Class I glutamine amidotransferase-like"/>
    <property type="match status" value="1"/>
</dbReference>
<dbReference type="GO" id="GO:0008233">
    <property type="term" value="F:peptidase activity"/>
    <property type="evidence" value="ECO:0007669"/>
    <property type="project" value="UniProtKB-KW"/>
</dbReference>
<dbReference type="InterPro" id="IPR029062">
    <property type="entry name" value="Class_I_gatase-like"/>
</dbReference>
<dbReference type="PATRIC" id="fig|1454004.3.peg.473"/>
<dbReference type="GO" id="GO:0006508">
    <property type="term" value="P:proteolysis"/>
    <property type="evidence" value="ECO:0007669"/>
    <property type="project" value="UniProtKB-KW"/>
</dbReference>
<dbReference type="EC" id="3.2.-.-" evidence="2"/>
<keyword evidence="3" id="KW-1185">Reference proteome</keyword>
<comment type="caution">
    <text evidence="2">The sequence shown here is derived from an EMBL/GenBank/DDBJ whole genome shotgun (WGS) entry which is preliminary data.</text>
</comment>
<dbReference type="AlphaFoldDB" id="A0A011P6J9"/>
<sequence>MTETSPLPPLRGIVGEATKGRIGVLVEEHFDMTEYRLFNDLFPRHGYQVVYLSHLWGNANLTFGSNPDNGWVEEHVLVETEINSVKADEFKGIIIIGAYASDRLRYQVTPRKGEPNQAPAVVFLRQAMAAPKVKLGTICHSLWLLCADRALLQNRRVTCAHNIICDVENAGAEVIYGPEGTVDLVVDGNLITGKHPGITEQFISRFLSEIEKAD</sequence>
<keyword evidence="2" id="KW-0326">Glycosidase</keyword>
<name>A0A011P6J9_ACCRE</name>
<dbReference type="PANTHER" id="PTHR43068:SF1">
    <property type="entry name" value="SLR1854 PROTEIN"/>
    <property type="match status" value="1"/>
</dbReference>
<dbReference type="Pfam" id="PF01965">
    <property type="entry name" value="DJ-1_PfpI"/>
    <property type="match status" value="1"/>
</dbReference>
<dbReference type="Gene3D" id="3.40.50.880">
    <property type="match status" value="1"/>
</dbReference>
<dbReference type="GO" id="GO:0016798">
    <property type="term" value="F:hydrolase activity, acting on glycosyl bonds"/>
    <property type="evidence" value="ECO:0007669"/>
    <property type="project" value="UniProtKB-KW"/>
</dbReference>
<dbReference type="PANTHER" id="PTHR43068">
    <property type="entry name" value="SLR1854 PROTEIN"/>
    <property type="match status" value="1"/>
</dbReference>
<dbReference type="EMBL" id="JEMY01000004">
    <property type="protein sequence ID" value="EXI90603.1"/>
    <property type="molecule type" value="Genomic_DNA"/>
</dbReference>
<dbReference type="STRING" id="1454004.AW11_00460"/>
<dbReference type="eggNOG" id="COG0693">
    <property type="taxonomic scope" value="Bacteria"/>
</dbReference>